<sequence length="206" mass="22812">MPVLLQNAAVDLTAIVILGYLLYFRRHGRRDLLLGYVALNAGIFAVAVLLAVHRVDLAVGFGLFAVLSIIRLRSDTMAQGEVGYYFIALVLGLINGLRPVDLRVMIGLNLGLLAVMYVADHPRLLARAERRMVTLDVVHDDEDALRADLAYRLGGEITKLYVAEVDYVRDVTVVDVRYRAHRRSGRSRTTPATHRPTTAAPAPVLR</sequence>
<evidence type="ECO:0000313" key="3">
    <source>
        <dbReference type="EMBL" id="UWZ34224.1"/>
    </source>
</evidence>
<dbReference type="Proteomes" id="UP001058271">
    <property type="component" value="Chromosome"/>
</dbReference>
<keyword evidence="2" id="KW-1133">Transmembrane helix</keyword>
<name>A0ABY5YWV6_9ACTN</name>
<feature type="transmembrane region" description="Helical" evidence="2">
    <location>
        <begin position="33"/>
        <end position="51"/>
    </location>
</feature>
<dbReference type="InterPro" id="IPR032531">
    <property type="entry name" value="DUF4956"/>
</dbReference>
<gene>
    <name evidence="3" type="ORF">Drose_23605</name>
</gene>
<protein>
    <submittedName>
        <fullName evidence="3">DUF4956 domain-containing protein</fullName>
    </submittedName>
</protein>
<keyword evidence="4" id="KW-1185">Reference proteome</keyword>
<keyword evidence="2" id="KW-0472">Membrane</keyword>
<feature type="transmembrane region" description="Helical" evidence="2">
    <location>
        <begin position="82"/>
        <end position="98"/>
    </location>
</feature>
<feature type="transmembrane region" description="Helical" evidence="2">
    <location>
        <begin position="104"/>
        <end position="122"/>
    </location>
</feature>
<evidence type="ECO:0000256" key="1">
    <source>
        <dbReference type="SAM" id="MobiDB-lite"/>
    </source>
</evidence>
<evidence type="ECO:0000256" key="2">
    <source>
        <dbReference type="SAM" id="Phobius"/>
    </source>
</evidence>
<proteinExistence type="predicted"/>
<reference evidence="3" key="1">
    <citation type="submission" date="2021-04" db="EMBL/GenBank/DDBJ databases">
        <title>Biosynthetic gene clusters of Dactylosporangioum roseum.</title>
        <authorList>
            <person name="Hartkoorn R.C."/>
            <person name="Beaudoing E."/>
            <person name="Hot D."/>
            <person name="Moureu S."/>
        </authorList>
    </citation>
    <scope>NUCLEOTIDE SEQUENCE</scope>
    <source>
        <strain evidence="3">NRRL B-16295</strain>
    </source>
</reference>
<dbReference type="RefSeq" id="WP_260723526.1">
    <property type="nucleotide sequence ID" value="NZ_BAAABS010000025.1"/>
</dbReference>
<dbReference type="Pfam" id="PF16316">
    <property type="entry name" value="DUF4956"/>
    <property type="match status" value="1"/>
</dbReference>
<dbReference type="EMBL" id="CP073721">
    <property type="protein sequence ID" value="UWZ34224.1"/>
    <property type="molecule type" value="Genomic_DNA"/>
</dbReference>
<feature type="compositionally biased region" description="Low complexity" evidence="1">
    <location>
        <begin position="187"/>
        <end position="206"/>
    </location>
</feature>
<feature type="transmembrane region" description="Helical" evidence="2">
    <location>
        <begin position="57"/>
        <end position="73"/>
    </location>
</feature>
<feature type="transmembrane region" description="Helical" evidence="2">
    <location>
        <begin position="6"/>
        <end position="24"/>
    </location>
</feature>
<evidence type="ECO:0000313" key="4">
    <source>
        <dbReference type="Proteomes" id="UP001058271"/>
    </source>
</evidence>
<keyword evidence="2" id="KW-0812">Transmembrane</keyword>
<feature type="region of interest" description="Disordered" evidence="1">
    <location>
        <begin position="182"/>
        <end position="206"/>
    </location>
</feature>
<organism evidence="3 4">
    <name type="scientific">Dactylosporangium roseum</name>
    <dbReference type="NCBI Taxonomy" id="47989"/>
    <lineage>
        <taxon>Bacteria</taxon>
        <taxon>Bacillati</taxon>
        <taxon>Actinomycetota</taxon>
        <taxon>Actinomycetes</taxon>
        <taxon>Micromonosporales</taxon>
        <taxon>Micromonosporaceae</taxon>
        <taxon>Dactylosporangium</taxon>
    </lineage>
</organism>
<accession>A0ABY5YWV6</accession>